<keyword evidence="2" id="KW-1185">Reference proteome</keyword>
<dbReference type="Proteomes" id="UP000604046">
    <property type="component" value="Unassembled WGS sequence"/>
</dbReference>
<name>A0A812K4B4_9DINO</name>
<evidence type="ECO:0000313" key="2">
    <source>
        <dbReference type="Proteomes" id="UP000604046"/>
    </source>
</evidence>
<reference evidence="1" key="1">
    <citation type="submission" date="2021-02" db="EMBL/GenBank/DDBJ databases">
        <authorList>
            <person name="Dougan E. K."/>
            <person name="Rhodes N."/>
            <person name="Thang M."/>
            <person name="Chan C."/>
        </authorList>
    </citation>
    <scope>NUCLEOTIDE SEQUENCE</scope>
</reference>
<dbReference type="EMBL" id="CAJNDS010000579">
    <property type="protein sequence ID" value="CAE7220334.1"/>
    <property type="molecule type" value="Genomic_DNA"/>
</dbReference>
<comment type="caution">
    <text evidence="1">The sequence shown here is derived from an EMBL/GenBank/DDBJ whole genome shotgun (WGS) entry which is preliminary data.</text>
</comment>
<protein>
    <recommendedName>
        <fullName evidence="3">Macro domain-containing protein</fullName>
    </recommendedName>
</protein>
<dbReference type="Gene3D" id="3.40.220.10">
    <property type="entry name" value="Leucine Aminopeptidase, subunit E, domain 1"/>
    <property type="match status" value="1"/>
</dbReference>
<dbReference type="AlphaFoldDB" id="A0A812K4B4"/>
<gene>
    <name evidence="1" type="ORF">SNAT2548_LOCUS8042</name>
</gene>
<dbReference type="OrthoDB" id="437672at2759"/>
<evidence type="ECO:0008006" key="3">
    <source>
        <dbReference type="Google" id="ProtNLM"/>
    </source>
</evidence>
<sequence>MEHPGPSLNQALRAPRLQEELQKAQQALCIDLDDFRQLEPAWVTRSLEESKQEPEKRSLIATAIFLGTAQACLKGSYVSESGQEVDCGHLVRPISCVHPPSSMPSVSLMKASNQKQQIFCSSCSDPLDVALQLARLPQCRRVAILRCTPLEAPRNLQRRYNHIYEDQIFLRTTYFEAFERLARDISVSPDTAIKEGSIVYTSGVGVLRGPLKDGVPWVDQPPQVDVAWFGLPAHPEIGEQEIYAQQADRDVVSAALDRAFSWACAHGADAIVLPAMCGVGGFRHPRLHFGGLVHEVARLHQRHLPVVCVASDNPVHRGVEWWNPFEEAVTKGRPVPPPLVHVPAIPLMTDRLVGKDSSTLLEKRRKQLGVWSTQGRTFRNAFV</sequence>
<accession>A0A812K4B4</accession>
<dbReference type="InterPro" id="IPR043472">
    <property type="entry name" value="Macro_dom-like"/>
</dbReference>
<organism evidence="1 2">
    <name type="scientific">Symbiodinium natans</name>
    <dbReference type="NCBI Taxonomy" id="878477"/>
    <lineage>
        <taxon>Eukaryota</taxon>
        <taxon>Sar</taxon>
        <taxon>Alveolata</taxon>
        <taxon>Dinophyceae</taxon>
        <taxon>Suessiales</taxon>
        <taxon>Symbiodiniaceae</taxon>
        <taxon>Symbiodinium</taxon>
    </lineage>
</organism>
<proteinExistence type="predicted"/>
<evidence type="ECO:0000313" key="1">
    <source>
        <dbReference type="EMBL" id="CAE7220334.1"/>
    </source>
</evidence>